<evidence type="ECO:0000313" key="3">
    <source>
        <dbReference type="EMBL" id="KAL3760764.1"/>
    </source>
</evidence>
<sequence length="542" mass="60446">MARKMNDDDDDEAIIAIQRDERDSMAAIFAEDFLHLSPDPDHAVDGADAESVVNKAVVVPISYAIRLVGQTSSLSSSSPPWCVDGGDMQGNNSLSDVTTSTTATHHHRRRRRRRLPPPIHELALGITFPPDYPHHSPPQFHVHYTNTTKFAKLHPLQEEAMLQCAINVAASSSSSSNYNQTDEGEGMMPCAYDCVLAVQEFLHQGGLDQACLLSTLLSSAEDCLAHIISYLVTSIDDIDTICTSLPLIYRKESNVIKSNVVWRELCARRWKTKWGFENRWKKYLDEFSMMTTMQQPSASTTAPTSSSTTSTKTKHSVDAQQYFWMNAYNHEEADASRTHLTRVELQTMIFDYRTWFSISSLLNQPENMRDVLPSGLKMSLAKDVVFLSAAAAAAAAAGISTSLGGSISSHNSALCNLMWEGSTNDGRYDDHGAITGIDLMKPSSLSTAVTLERLVVGRLPNWGWELRGTNSIFRALGDGNNNNRHIEGGATTDDEDDKLWEDLTSNMIIQERQGWITTNNRTRWETNYREIPDDEDCKILDW</sequence>
<protein>
    <recommendedName>
        <fullName evidence="2">RWD domain-containing protein</fullName>
    </recommendedName>
</protein>
<feature type="compositionally biased region" description="Basic residues" evidence="1">
    <location>
        <begin position="104"/>
        <end position="115"/>
    </location>
</feature>
<gene>
    <name evidence="3" type="ORF">ACHAWU_003672</name>
</gene>
<evidence type="ECO:0000313" key="4">
    <source>
        <dbReference type="Proteomes" id="UP001530293"/>
    </source>
</evidence>
<dbReference type="InterPro" id="IPR006575">
    <property type="entry name" value="RWD_dom"/>
</dbReference>
<keyword evidence="4" id="KW-1185">Reference proteome</keyword>
<dbReference type="Pfam" id="PF05773">
    <property type="entry name" value="RWD"/>
    <property type="match status" value="1"/>
</dbReference>
<evidence type="ECO:0000256" key="1">
    <source>
        <dbReference type="SAM" id="MobiDB-lite"/>
    </source>
</evidence>
<feature type="domain" description="RWD" evidence="2">
    <location>
        <begin position="17"/>
        <end position="201"/>
    </location>
</feature>
<feature type="region of interest" description="Disordered" evidence="1">
    <location>
        <begin position="89"/>
        <end position="115"/>
    </location>
</feature>
<reference evidence="3 4" key="1">
    <citation type="submission" date="2024-10" db="EMBL/GenBank/DDBJ databases">
        <title>Updated reference genomes for cyclostephanoid diatoms.</title>
        <authorList>
            <person name="Roberts W.R."/>
            <person name="Alverson A.J."/>
        </authorList>
    </citation>
    <scope>NUCLEOTIDE SEQUENCE [LARGE SCALE GENOMIC DNA]</scope>
    <source>
        <strain evidence="3 4">AJA232-27</strain>
    </source>
</reference>
<name>A0ABD3M9U5_9STRA</name>
<organism evidence="3 4">
    <name type="scientific">Discostella pseudostelligera</name>
    <dbReference type="NCBI Taxonomy" id="259834"/>
    <lineage>
        <taxon>Eukaryota</taxon>
        <taxon>Sar</taxon>
        <taxon>Stramenopiles</taxon>
        <taxon>Ochrophyta</taxon>
        <taxon>Bacillariophyta</taxon>
        <taxon>Coscinodiscophyceae</taxon>
        <taxon>Thalassiosirophycidae</taxon>
        <taxon>Stephanodiscales</taxon>
        <taxon>Stephanodiscaceae</taxon>
        <taxon>Discostella</taxon>
    </lineage>
</organism>
<proteinExistence type="predicted"/>
<dbReference type="InterPro" id="IPR016135">
    <property type="entry name" value="UBQ-conjugating_enzyme/RWD"/>
</dbReference>
<comment type="caution">
    <text evidence="3">The sequence shown here is derived from an EMBL/GenBank/DDBJ whole genome shotgun (WGS) entry which is preliminary data.</text>
</comment>
<dbReference type="Gene3D" id="3.10.110.10">
    <property type="entry name" value="Ubiquitin Conjugating Enzyme"/>
    <property type="match status" value="1"/>
</dbReference>
<dbReference type="EMBL" id="JALLBG020000172">
    <property type="protein sequence ID" value="KAL3760764.1"/>
    <property type="molecule type" value="Genomic_DNA"/>
</dbReference>
<accession>A0ABD3M9U5</accession>
<feature type="compositionally biased region" description="Polar residues" evidence="1">
    <location>
        <begin position="89"/>
        <end position="103"/>
    </location>
</feature>
<dbReference type="Proteomes" id="UP001530293">
    <property type="component" value="Unassembled WGS sequence"/>
</dbReference>
<dbReference type="AlphaFoldDB" id="A0ABD3M9U5"/>
<evidence type="ECO:0000259" key="2">
    <source>
        <dbReference type="Pfam" id="PF05773"/>
    </source>
</evidence>